<evidence type="ECO:0000313" key="2">
    <source>
        <dbReference type="Proteomes" id="UP000015441"/>
    </source>
</evidence>
<evidence type="ECO:0000313" key="1">
    <source>
        <dbReference type="EMBL" id="CCU77049.1"/>
    </source>
</evidence>
<name>N1JBV9_BLUG1</name>
<keyword evidence="2" id="KW-1185">Reference proteome</keyword>
<dbReference type="HOGENOM" id="CLU_018153_0_1_1"/>
<dbReference type="EMBL" id="CAUH01003290">
    <property type="protein sequence ID" value="CCU77049.1"/>
    <property type="molecule type" value="Genomic_DNA"/>
</dbReference>
<accession>N1JBV9</accession>
<gene>
    <name evidence="1" type="ORF">BGHDH14_bgh03918</name>
</gene>
<dbReference type="OrthoDB" id="4357294at2759"/>
<comment type="caution">
    <text evidence="1">The sequence shown here is derived from an EMBL/GenBank/DDBJ whole genome shotgun (WGS) entry which is preliminary data.</text>
</comment>
<organism evidence="1 2">
    <name type="scientific">Blumeria graminis f. sp. hordei (strain DH14)</name>
    <name type="common">Barley powdery mildew</name>
    <name type="synonym">Oidium monilioides f. sp. hordei</name>
    <dbReference type="NCBI Taxonomy" id="546991"/>
    <lineage>
        <taxon>Eukaryota</taxon>
        <taxon>Fungi</taxon>
        <taxon>Dikarya</taxon>
        <taxon>Ascomycota</taxon>
        <taxon>Pezizomycotina</taxon>
        <taxon>Leotiomycetes</taxon>
        <taxon>Erysiphales</taxon>
        <taxon>Erysiphaceae</taxon>
        <taxon>Blumeria</taxon>
        <taxon>Blumeria hordei</taxon>
    </lineage>
</organism>
<sequence length="333" mass="36814">MEAEKRRTIQIKARLATCSSAISRVEAALSLLSIGKYKEFVDGIKVYLRAAIGQFVQSGPGSIPPALHARPSNPLPTRAQGIRVLNPPTTPAPAQNTIWEKVARADLCHRTRPSTTKAVPPAPKAKSANTRTVADTRLFLRLEHDHPHQLLSPSGVRSAMAEVLGSAANDITLVQRVKTGFALTAKNELARKELFDSTLSRSESGIKLEPASNLVVSQIATVPMRINTLTGSIFITEKMVADKVTRVTKSVPFLVRPHGTCKPGAPYLNWQALFPRETTPRPGFRLFDDSGAAKLFRPRRKLVQCKQCLGFHTSCWKYRAMKWAQYLWNESRS</sequence>
<dbReference type="InParanoid" id="N1JBV9"/>
<proteinExistence type="predicted"/>
<reference evidence="1 2" key="1">
    <citation type="journal article" date="2010" name="Science">
        <title>Genome expansion and gene loss in powdery mildew fungi reveal tradeoffs in extreme parasitism.</title>
        <authorList>
            <person name="Spanu P.D."/>
            <person name="Abbott J.C."/>
            <person name="Amselem J."/>
            <person name="Burgis T.A."/>
            <person name="Soanes D.M."/>
            <person name="Stueber K."/>
            <person name="Ver Loren van Themaat E."/>
            <person name="Brown J.K.M."/>
            <person name="Butcher S.A."/>
            <person name="Gurr S.J."/>
            <person name="Lebrun M.-H."/>
            <person name="Ridout C.J."/>
            <person name="Schulze-Lefert P."/>
            <person name="Talbot N.J."/>
            <person name="Ahmadinejad N."/>
            <person name="Ametz C."/>
            <person name="Barton G.R."/>
            <person name="Benjdia M."/>
            <person name="Bidzinski P."/>
            <person name="Bindschedler L.V."/>
            <person name="Both M."/>
            <person name="Brewer M.T."/>
            <person name="Cadle-Davidson L."/>
            <person name="Cadle-Davidson M.M."/>
            <person name="Collemare J."/>
            <person name="Cramer R."/>
            <person name="Frenkel O."/>
            <person name="Godfrey D."/>
            <person name="Harriman J."/>
            <person name="Hoede C."/>
            <person name="King B.C."/>
            <person name="Klages S."/>
            <person name="Kleemann J."/>
            <person name="Knoll D."/>
            <person name="Koti P.S."/>
            <person name="Kreplak J."/>
            <person name="Lopez-Ruiz F.J."/>
            <person name="Lu X."/>
            <person name="Maekawa T."/>
            <person name="Mahanil S."/>
            <person name="Micali C."/>
            <person name="Milgroom M.G."/>
            <person name="Montana G."/>
            <person name="Noir S."/>
            <person name="O'Connell R.J."/>
            <person name="Oberhaensli S."/>
            <person name="Parlange F."/>
            <person name="Pedersen C."/>
            <person name="Quesneville H."/>
            <person name="Reinhardt R."/>
            <person name="Rott M."/>
            <person name="Sacristan S."/>
            <person name="Schmidt S.M."/>
            <person name="Schoen M."/>
            <person name="Skamnioti P."/>
            <person name="Sommer H."/>
            <person name="Stephens A."/>
            <person name="Takahara H."/>
            <person name="Thordal-Christensen H."/>
            <person name="Vigouroux M."/>
            <person name="Wessling R."/>
            <person name="Wicker T."/>
            <person name="Panstruga R."/>
        </authorList>
    </citation>
    <scope>NUCLEOTIDE SEQUENCE [LARGE SCALE GENOMIC DNA]</scope>
    <source>
        <strain evidence="1">DH14</strain>
    </source>
</reference>
<dbReference type="eggNOG" id="ENOG502SR73">
    <property type="taxonomic scope" value="Eukaryota"/>
</dbReference>
<dbReference type="AlphaFoldDB" id="N1JBV9"/>
<protein>
    <submittedName>
        <fullName evidence="1">EKA-like protein</fullName>
    </submittedName>
</protein>
<dbReference type="Proteomes" id="UP000015441">
    <property type="component" value="Unassembled WGS sequence"/>
</dbReference>